<dbReference type="Proteomes" id="UP000799439">
    <property type="component" value="Unassembled WGS sequence"/>
</dbReference>
<dbReference type="Pfam" id="PF07690">
    <property type="entry name" value="MFS_1"/>
    <property type="match status" value="1"/>
</dbReference>
<dbReference type="EMBL" id="ML996081">
    <property type="protein sequence ID" value="KAF2157792.1"/>
    <property type="molecule type" value="Genomic_DNA"/>
</dbReference>
<evidence type="ECO:0000259" key="4">
    <source>
        <dbReference type="PROSITE" id="PS50850"/>
    </source>
</evidence>
<accession>A0A9P4J9H7</accession>
<feature type="domain" description="Major facilitator superfamily (MFS) profile" evidence="4">
    <location>
        <begin position="118"/>
        <end position="305"/>
    </location>
</feature>
<gene>
    <name evidence="5" type="ORF">K461DRAFT_274022</name>
</gene>
<dbReference type="PANTHER" id="PTHR11360">
    <property type="entry name" value="MONOCARBOXYLATE TRANSPORTER"/>
    <property type="match status" value="1"/>
</dbReference>
<dbReference type="InterPro" id="IPR020846">
    <property type="entry name" value="MFS_dom"/>
</dbReference>
<comment type="caution">
    <text evidence="5">The sequence shown here is derived from an EMBL/GenBank/DDBJ whole genome shotgun (WGS) entry which is preliminary data.</text>
</comment>
<comment type="subcellular location">
    <subcellularLocation>
        <location evidence="1">Membrane</location>
        <topology evidence="1">Multi-pass membrane protein</topology>
    </subcellularLocation>
</comment>
<keyword evidence="3" id="KW-1133">Transmembrane helix</keyword>
<dbReference type="AlphaFoldDB" id="A0A9P4J9H7"/>
<name>A0A9P4J9H7_9PEZI</name>
<keyword evidence="3" id="KW-0472">Membrane</keyword>
<evidence type="ECO:0000256" key="2">
    <source>
        <dbReference type="ARBA" id="ARBA00006727"/>
    </source>
</evidence>
<evidence type="ECO:0000256" key="3">
    <source>
        <dbReference type="SAM" id="Phobius"/>
    </source>
</evidence>
<dbReference type="InterPro" id="IPR011701">
    <property type="entry name" value="MFS"/>
</dbReference>
<dbReference type="GO" id="GO:0016020">
    <property type="term" value="C:membrane"/>
    <property type="evidence" value="ECO:0007669"/>
    <property type="project" value="UniProtKB-SubCell"/>
</dbReference>
<feature type="transmembrane region" description="Helical" evidence="3">
    <location>
        <begin position="45"/>
        <end position="65"/>
    </location>
</feature>
<proteinExistence type="inferred from homology"/>
<feature type="transmembrane region" description="Helical" evidence="3">
    <location>
        <begin position="12"/>
        <end position="33"/>
    </location>
</feature>
<dbReference type="GO" id="GO:0022857">
    <property type="term" value="F:transmembrane transporter activity"/>
    <property type="evidence" value="ECO:0007669"/>
    <property type="project" value="InterPro"/>
</dbReference>
<protein>
    <submittedName>
        <fullName evidence="5">MFS general substrate transporter</fullName>
    </submittedName>
</protein>
<feature type="transmembrane region" description="Helical" evidence="3">
    <location>
        <begin position="119"/>
        <end position="140"/>
    </location>
</feature>
<dbReference type="PROSITE" id="PS50850">
    <property type="entry name" value="MFS"/>
    <property type="match status" value="1"/>
</dbReference>
<comment type="similarity">
    <text evidence="2">Belongs to the major facilitator superfamily. Monocarboxylate porter (TC 2.A.1.13) family.</text>
</comment>
<dbReference type="PANTHER" id="PTHR11360:SF281">
    <property type="entry name" value="ASPYRIDONES EFFLUX PROTEIN APDF-RELATED"/>
    <property type="match status" value="1"/>
</dbReference>
<dbReference type="OrthoDB" id="5667at2759"/>
<evidence type="ECO:0000313" key="5">
    <source>
        <dbReference type="EMBL" id="KAF2157792.1"/>
    </source>
</evidence>
<dbReference type="InterPro" id="IPR050327">
    <property type="entry name" value="Proton-linked_MCT"/>
</dbReference>
<feature type="transmembrane region" description="Helical" evidence="3">
    <location>
        <begin position="209"/>
        <end position="232"/>
    </location>
</feature>
<dbReference type="SUPFAM" id="SSF103473">
    <property type="entry name" value="MFS general substrate transporter"/>
    <property type="match status" value="1"/>
</dbReference>
<evidence type="ECO:0000256" key="1">
    <source>
        <dbReference type="ARBA" id="ARBA00004141"/>
    </source>
</evidence>
<feature type="transmembrane region" description="Helical" evidence="3">
    <location>
        <begin position="180"/>
        <end position="203"/>
    </location>
</feature>
<sequence length="305" mass="32795">MLTSICKEYWQFILAQGVFGGICNGLIFSPALATVGHYFNKKRGAALGMVAVGSSIGGTIFPIVLQQSFYGRVGFGWGVRATAFVMLFLLAIACALIVERLPPRKGRIFAPEAFLQPSYILVLIGVFFLFWGLFLIFFFVSEYAMQDVHMGSSLSFYLLSIINGASLFGRMTFGILGDKVGFLSLLAFVGLINGIIVLCWTTATTNAGLIVWCIFFGFGSGGIFSLFPAAIVQVTSKPQYIGTYIGQGMVFFAIAGLTGSPISGAIVTKYGYLDGSLFAGVSLLVGFVFLVGARFAFQPSWTVKA</sequence>
<evidence type="ECO:0000313" key="6">
    <source>
        <dbReference type="Proteomes" id="UP000799439"/>
    </source>
</evidence>
<keyword evidence="6" id="KW-1185">Reference proteome</keyword>
<reference evidence="5" key="1">
    <citation type="journal article" date="2020" name="Stud. Mycol.">
        <title>101 Dothideomycetes genomes: a test case for predicting lifestyles and emergence of pathogens.</title>
        <authorList>
            <person name="Haridas S."/>
            <person name="Albert R."/>
            <person name="Binder M."/>
            <person name="Bloem J."/>
            <person name="Labutti K."/>
            <person name="Salamov A."/>
            <person name="Andreopoulos B."/>
            <person name="Baker S."/>
            <person name="Barry K."/>
            <person name="Bills G."/>
            <person name="Bluhm B."/>
            <person name="Cannon C."/>
            <person name="Castanera R."/>
            <person name="Culley D."/>
            <person name="Daum C."/>
            <person name="Ezra D."/>
            <person name="Gonzalez J."/>
            <person name="Henrissat B."/>
            <person name="Kuo A."/>
            <person name="Liang C."/>
            <person name="Lipzen A."/>
            <person name="Lutzoni F."/>
            <person name="Magnuson J."/>
            <person name="Mondo S."/>
            <person name="Nolan M."/>
            <person name="Ohm R."/>
            <person name="Pangilinan J."/>
            <person name="Park H.-J."/>
            <person name="Ramirez L."/>
            <person name="Alfaro M."/>
            <person name="Sun H."/>
            <person name="Tritt A."/>
            <person name="Yoshinaga Y."/>
            <person name="Zwiers L.-H."/>
            <person name="Turgeon B."/>
            <person name="Goodwin S."/>
            <person name="Spatafora J."/>
            <person name="Crous P."/>
            <person name="Grigoriev I."/>
        </authorList>
    </citation>
    <scope>NUCLEOTIDE SEQUENCE</scope>
    <source>
        <strain evidence="5">CBS 260.36</strain>
    </source>
</reference>
<feature type="transmembrane region" description="Helical" evidence="3">
    <location>
        <begin position="77"/>
        <end position="98"/>
    </location>
</feature>
<feature type="transmembrane region" description="Helical" evidence="3">
    <location>
        <begin position="278"/>
        <end position="297"/>
    </location>
</feature>
<organism evidence="5 6">
    <name type="scientific">Myriangium duriaei CBS 260.36</name>
    <dbReference type="NCBI Taxonomy" id="1168546"/>
    <lineage>
        <taxon>Eukaryota</taxon>
        <taxon>Fungi</taxon>
        <taxon>Dikarya</taxon>
        <taxon>Ascomycota</taxon>
        <taxon>Pezizomycotina</taxon>
        <taxon>Dothideomycetes</taxon>
        <taxon>Dothideomycetidae</taxon>
        <taxon>Myriangiales</taxon>
        <taxon>Myriangiaceae</taxon>
        <taxon>Myriangium</taxon>
    </lineage>
</organism>
<feature type="transmembrane region" description="Helical" evidence="3">
    <location>
        <begin position="244"/>
        <end position="266"/>
    </location>
</feature>
<feature type="transmembrane region" description="Helical" evidence="3">
    <location>
        <begin position="152"/>
        <end position="168"/>
    </location>
</feature>
<dbReference type="Gene3D" id="1.20.1250.20">
    <property type="entry name" value="MFS general substrate transporter like domains"/>
    <property type="match status" value="1"/>
</dbReference>
<dbReference type="InterPro" id="IPR036259">
    <property type="entry name" value="MFS_trans_sf"/>
</dbReference>
<keyword evidence="3" id="KW-0812">Transmembrane</keyword>